<dbReference type="InterPro" id="IPR002525">
    <property type="entry name" value="Transp_IS110-like_N"/>
</dbReference>
<dbReference type="EMBL" id="QPII01000047">
    <property type="protein sequence ID" value="RCV85896.1"/>
    <property type="molecule type" value="Genomic_DNA"/>
</dbReference>
<dbReference type="InterPro" id="IPR047650">
    <property type="entry name" value="Transpos_IS110"/>
</dbReference>
<reference evidence="4 5" key="1">
    <citation type="submission" date="2018-07" db="EMBL/GenBank/DDBJ databases">
        <title>Halomonas montanilacus sp. nov., isolated from Lake Pengyan on Tibetan Plateau.</title>
        <authorList>
            <person name="Lu H."/>
            <person name="Xing P."/>
            <person name="Wu Q."/>
        </authorList>
    </citation>
    <scope>NUCLEOTIDE SEQUENCE [LARGE SCALE GENOMIC DNA]</scope>
    <source>
        <strain evidence="4 5">PYC7W</strain>
    </source>
</reference>
<feature type="domain" description="Transposase IS110-like N-terminal" evidence="2">
    <location>
        <begin position="4"/>
        <end position="153"/>
    </location>
</feature>
<sequence length="325" mass="36471">MAVIGIDVSKQKLDCAWLRDVATGKVKTRVFGNRRQDFPRLLEWLEHQTGEPLDQLHVLMEATGIYHETLAYWLHAAGIQVYVLNPAQVRDFSRSLGVRGKTDKKDSVVLARYGATQRPEAWKPEPEEVRKLKALAARLDALDKDIQRERNRREKAEFAMATDILRSIDDILLALTRERDRLQQEVDDHLDQHPGLKQDRALLQTIPGVGPAVSLRLLAMLRSRAFESARQAAAFAGLVPVSWESGSSVRGRPRLSKAGNPKLRQSLYMAAVVGLRRNPDVSALYQRLTANGKSKMAALGAAMRKLVHIAYGVLKTQTEYRPQTA</sequence>
<dbReference type="AlphaFoldDB" id="A0A368TNL0"/>
<dbReference type="Pfam" id="PF02371">
    <property type="entry name" value="Transposase_20"/>
    <property type="match status" value="1"/>
</dbReference>
<evidence type="ECO:0000313" key="4">
    <source>
        <dbReference type="EMBL" id="RCV85896.1"/>
    </source>
</evidence>
<dbReference type="RefSeq" id="WP_114481141.1">
    <property type="nucleotide sequence ID" value="NZ_QPII01000047.1"/>
</dbReference>
<feature type="domain" description="Transposase IS116/IS110/IS902 C-terminal" evidence="3">
    <location>
        <begin position="201"/>
        <end position="286"/>
    </location>
</feature>
<name>A0A368TNL0_9GAMM</name>
<accession>A0A368TNL0</accession>
<dbReference type="NCBIfam" id="NF033542">
    <property type="entry name" value="transpos_IS110"/>
    <property type="match status" value="1"/>
</dbReference>
<evidence type="ECO:0000313" key="5">
    <source>
        <dbReference type="Proteomes" id="UP000252405"/>
    </source>
</evidence>
<dbReference type="InterPro" id="IPR003346">
    <property type="entry name" value="Transposase_20"/>
</dbReference>
<dbReference type="Proteomes" id="UP000252405">
    <property type="component" value="Unassembled WGS sequence"/>
</dbReference>
<evidence type="ECO:0000259" key="2">
    <source>
        <dbReference type="Pfam" id="PF01548"/>
    </source>
</evidence>
<keyword evidence="1" id="KW-0175">Coiled coil</keyword>
<dbReference type="GO" id="GO:0003677">
    <property type="term" value="F:DNA binding"/>
    <property type="evidence" value="ECO:0007669"/>
    <property type="project" value="InterPro"/>
</dbReference>
<feature type="coiled-coil region" evidence="1">
    <location>
        <begin position="132"/>
        <end position="192"/>
    </location>
</feature>
<dbReference type="GO" id="GO:0004803">
    <property type="term" value="F:transposase activity"/>
    <property type="evidence" value="ECO:0007669"/>
    <property type="project" value="InterPro"/>
</dbReference>
<gene>
    <name evidence="4" type="ORF">DU505_22165</name>
</gene>
<evidence type="ECO:0000259" key="3">
    <source>
        <dbReference type="Pfam" id="PF02371"/>
    </source>
</evidence>
<organism evidence="4 5">
    <name type="scientific">Billgrantia montanilacus</name>
    <dbReference type="NCBI Taxonomy" id="2282305"/>
    <lineage>
        <taxon>Bacteria</taxon>
        <taxon>Pseudomonadati</taxon>
        <taxon>Pseudomonadota</taxon>
        <taxon>Gammaproteobacteria</taxon>
        <taxon>Oceanospirillales</taxon>
        <taxon>Halomonadaceae</taxon>
        <taxon>Billgrantia</taxon>
    </lineage>
</organism>
<dbReference type="PANTHER" id="PTHR33055:SF3">
    <property type="entry name" value="PUTATIVE TRANSPOSASE FOR IS117-RELATED"/>
    <property type="match status" value="1"/>
</dbReference>
<comment type="caution">
    <text evidence="4">The sequence shown here is derived from an EMBL/GenBank/DDBJ whole genome shotgun (WGS) entry which is preliminary data.</text>
</comment>
<dbReference type="OrthoDB" id="9795150at2"/>
<protein>
    <submittedName>
        <fullName evidence="4">IS110 family transposase</fullName>
    </submittedName>
</protein>
<dbReference type="GO" id="GO:0006313">
    <property type="term" value="P:DNA transposition"/>
    <property type="evidence" value="ECO:0007669"/>
    <property type="project" value="InterPro"/>
</dbReference>
<evidence type="ECO:0000256" key="1">
    <source>
        <dbReference type="SAM" id="Coils"/>
    </source>
</evidence>
<proteinExistence type="predicted"/>
<dbReference type="Pfam" id="PF01548">
    <property type="entry name" value="DEDD_Tnp_IS110"/>
    <property type="match status" value="1"/>
</dbReference>
<dbReference type="PANTHER" id="PTHR33055">
    <property type="entry name" value="TRANSPOSASE FOR INSERTION SEQUENCE ELEMENT IS1111A"/>
    <property type="match status" value="1"/>
</dbReference>
<keyword evidence="5" id="KW-1185">Reference proteome</keyword>